<reference evidence="1 2" key="1">
    <citation type="submission" date="2016-03" db="EMBL/GenBank/DDBJ databases">
        <title>Complete genome sequence of a soil Actinobacterium, Nocardioides dokdonensis FR1436.</title>
        <authorList>
            <person name="Kwon S.-K."/>
            <person name="Kim K."/>
            <person name="Kim J.F."/>
        </authorList>
    </citation>
    <scope>NUCLEOTIDE SEQUENCE [LARGE SCALE GENOMIC DNA]</scope>
    <source>
        <strain evidence="1 2">FR1436</strain>
    </source>
</reference>
<dbReference type="EMBL" id="CP015079">
    <property type="protein sequence ID" value="ANH39783.1"/>
    <property type="molecule type" value="Genomic_DNA"/>
</dbReference>
<sequence length="258" mass="26460">MSSPLPAAARLAWWGTAWLRGHVVADLVVDAVVDDQATHAIAGLATLGLGGDPTETLLGGLARLRVEGADTIGAAFGVEGDPVGLGGPPAFNAAALEAGEAVVVSGPRMTPLPGGSHVLGLVPVVVGAATTWVASPAARRQLPDVGEADRALRAALPVTAEVLARLEVARWRPEVADRLMNLRHRDPVTAPPGVPARCVELAARGLQALEIVELALEDDGGAISAQEASARAEALRPLARAARHALVASCSPEVWPPW</sequence>
<dbReference type="Proteomes" id="UP000077868">
    <property type="component" value="Chromosome"/>
</dbReference>
<proteinExistence type="predicted"/>
<name>A0A1A9GQB0_9ACTN</name>
<organism evidence="1 2">
    <name type="scientific">Nocardioides dokdonensis FR1436</name>
    <dbReference type="NCBI Taxonomy" id="1300347"/>
    <lineage>
        <taxon>Bacteria</taxon>
        <taxon>Bacillati</taxon>
        <taxon>Actinomycetota</taxon>
        <taxon>Actinomycetes</taxon>
        <taxon>Propionibacteriales</taxon>
        <taxon>Nocardioidaceae</taxon>
        <taxon>Nocardioides</taxon>
    </lineage>
</organism>
<dbReference type="KEGG" id="ndk:I601_3377"/>
<keyword evidence="2" id="KW-1185">Reference proteome</keyword>
<evidence type="ECO:0000313" key="1">
    <source>
        <dbReference type="EMBL" id="ANH39783.1"/>
    </source>
</evidence>
<dbReference type="RefSeq" id="WP_068112218.1">
    <property type="nucleotide sequence ID" value="NZ_CP015079.1"/>
</dbReference>
<accession>A0A1A9GQB0</accession>
<dbReference type="AlphaFoldDB" id="A0A1A9GQB0"/>
<gene>
    <name evidence="1" type="ORF">I601_3377</name>
</gene>
<dbReference type="PATRIC" id="fig|1300347.3.peg.3385"/>
<dbReference type="STRING" id="1300347.I601_3377"/>
<dbReference type="OrthoDB" id="3524093at2"/>
<protein>
    <submittedName>
        <fullName evidence="1">Uncharacterized protein</fullName>
    </submittedName>
</protein>
<evidence type="ECO:0000313" key="2">
    <source>
        <dbReference type="Proteomes" id="UP000077868"/>
    </source>
</evidence>